<evidence type="ECO:0000313" key="1">
    <source>
        <dbReference type="EMBL" id="HIS36358.1"/>
    </source>
</evidence>
<accession>A0A9D1EYR2</accession>
<name>A0A9D1EYR2_9BACT</name>
<dbReference type="AlphaFoldDB" id="A0A9D1EYR2"/>
<reference evidence="1" key="2">
    <citation type="journal article" date="2021" name="PeerJ">
        <title>Extensive microbial diversity within the chicken gut microbiome revealed by metagenomics and culture.</title>
        <authorList>
            <person name="Gilroy R."/>
            <person name="Ravi A."/>
            <person name="Getino M."/>
            <person name="Pursley I."/>
            <person name="Horton D.L."/>
            <person name="Alikhan N.F."/>
            <person name="Baker D."/>
            <person name="Gharbi K."/>
            <person name="Hall N."/>
            <person name="Watson M."/>
            <person name="Adriaenssens E.M."/>
            <person name="Foster-Nyarko E."/>
            <person name="Jarju S."/>
            <person name="Secka A."/>
            <person name="Antonio M."/>
            <person name="Oren A."/>
            <person name="Chaudhuri R.R."/>
            <person name="La Ragione R."/>
            <person name="Hildebrand F."/>
            <person name="Pallen M.J."/>
        </authorList>
    </citation>
    <scope>NUCLEOTIDE SEQUENCE</scope>
    <source>
        <strain evidence="1">6276</strain>
    </source>
</reference>
<reference evidence="1" key="1">
    <citation type="submission" date="2020-10" db="EMBL/GenBank/DDBJ databases">
        <authorList>
            <person name="Gilroy R."/>
        </authorList>
    </citation>
    <scope>NUCLEOTIDE SEQUENCE</scope>
    <source>
        <strain evidence="1">6276</strain>
    </source>
</reference>
<comment type="caution">
    <text evidence="1">The sequence shown here is derived from an EMBL/GenBank/DDBJ whole genome shotgun (WGS) entry which is preliminary data.</text>
</comment>
<sequence length="104" mass="12279">MYSVLRDGIYIITDTKLFGDLEVPERPHKYCEFINSEWVLDANAYFNFLDKDEAALFLKNTAEQVSLYREEKDLGIVTTLSESEYLELIAKRKERRDILNEHIN</sequence>
<organism evidence="1 2">
    <name type="scientific">Candidatus Scatousia excrementigallinarum</name>
    <dbReference type="NCBI Taxonomy" id="2840935"/>
    <lineage>
        <taxon>Bacteria</taxon>
        <taxon>Candidatus Scatousia</taxon>
    </lineage>
</organism>
<evidence type="ECO:0000313" key="2">
    <source>
        <dbReference type="Proteomes" id="UP000823928"/>
    </source>
</evidence>
<proteinExistence type="predicted"/>
<protein>
    <submittedName>
        <fullName evidence="1">Uncharacterized protein</fullName>
    </submittedName>
</protein>
<dbReference type="Proteomes" id="UP000823928">
    <property type="component" value="Unassembled WGS sequence"/>
</dbReference>
<dbReference type="EMBL" id="DVIU01000137">
    <property type="protein sequence ID" value="HIS36358.1"/>
    <property type="molecule type" value="Genomic_DNA"/>
</dbReference>
<gene>
    <name evidence="1" type="ORF">IAC10_06985</name>
</gene>